<organism evidence="1 2">
    <name type="scientific">Candidatus Carbonibacillus altaicus</name>
    <dbReference type="NCBI Taxonomy" id="2163959"/>
    <lineage>
        <taxon>Bacteria</taxon>
        <taxon>Bacillati</taxon>
        <taxon>Bacillota</taxon>
        <taxon>Bacilli</taxon>
        <taxon>Bacillales</taxon>
        <taxon>Candidatus Carbonibacillus</taxon>
    </lineage>
</organism>
<protein>
    <submittedName>
        <fullName evidence="1">Uncharacterized protein</fullName>
    </submittedName>
</protein>
<gene>
    <name evidence="1" type="ORF">BSOLF_0571</name>
</gene>
<comment type="caution">
    <text evidence="1">The sequence shown here is derived from an EMBL/GenBank/DDBJ whole genome shotgun (WGS) entry which is preliminary data.</text>
</comment>
<proteinExistence type="predicted"/>
<dbReference type="EMBL" id="PEBX01000038">
    <property type="protein sequence ID" value="PTQ56231.1"/>
    <property type="molecule type" value="Genomic_DNA"/>
</dbReference>
<name>A0A2R6Y0N0_9BACL</name>
<reference evidence="2" key="1">
    <citation type="journal article" date="2018" name="Sci. Rep.">
        <title>Lignite coal burning seam in the remote Altai Mountains harbors a hydrogen-driven thermophilic microbial community.</title>
        <authorList>
            <person name="Kadnikov V.V."/>
            <person name="Mardanov A.V."/>
            <person name="Ivasenko D.A."/>
            <person name="Antsiferov D.V."/>
            <person name="Beletsky A.V."/>
            <person name="Karnachuk O.V."/>
            <person name="Ravin N.V."/>
        </authorList>
    </citation>
    <scope>NUCLEOTIDE SEQUENCE [LARGE SCALE GENOMIC DNA]</scope>
</reference>
<dbReference type="AlphaFoldDB" id="A0A2R6Y0N0"/>
<accession>A0A2R6Y0N0</accession>
<evidence type="ECO:0000313" key="1">
    <source>
        <dbReference type="EMBL" id="PTQ56231.1"/>
    </source>
</evidence>
<sequence length="51" mass="5886">MTYKGILYSQTPNQRDEIGFLQSLNNASDFYAPYTDPILSIIDKNILIFNK</sequence>
<evidence type="ECO:0000313" key="2">
    <source>
        <dbReference type="Proteomes" id="UP000244338"/>
    </source>
</evidence>
<dbReference type="Proteomes" id="UP000244338">
    <property type="component" value="Unassembled WGS sequence"/>
</dbReference>